<evidence type="ECO:0000313" key="2">
    <source>
        <dbReference type="EMBL" id="SHO60483.1"/>
    </source>
</evidence>
<evidence type="ECO:0000313" key="3">
    <source>
        <dbReference type="Proteomes" id="UP000184609"/>
    </source>
</evidence>
<dbReference type="PROSITE" id="PS50042">
    <property type="entry name" value="CNMP_BINDING_3"/>
    <property type="match status" value="1"/>
</dbReference>
<evidence type="ECO:0000259" key="1">
    <source>
        <dbReference type="PROSITE" id="PS50042"/>
    </source>
</evidence>
<dbReference type="Gene3D" id="2.60.120.10">
    <property type="entry name" value="Jelly Rolls"/>
    <property type="match status" value="2"/>
</dbReference>
<sequence>MKNRFNSIPFLFVLMIAFFSCDKSSDKDTDPVIDDSELQDNTDIRDLAATDIAPEMTNILKEDHNVLIYELTIEPGDTLPYHEHPYNSFYIMQGGTLEIIFEDLTSATIEFETGQTGIGAPAGDMAINRGETTIKVLMHEFYSLIIKENKDLYSVNWKEGAFYIAPKMTELKHDEFGIVIYELTIEPGETLPYHVHPYHSNYIIEGGILEVIVGNASSGTTKEYLEGRLGLGNPLADVAINRGETTVKVLMQEIYSLNP</sequence>
<proteinExistence type="predicted"/>
<feature type="domain" description="Cyclic nucleotide-binding" evidence="1">
    <location>
        <begin position="69"/>
        <end position="127"/>
    </location>
</feature>
<protein>
    <recommendedName>
        <fullName evidence="1">Cyclic nucleotide-binding domain-containing protein</fullName>
    </recommendedName>
</protein>
<accession>A0A1M7Z6C3</accession>
<dbReference type="InterPro" id="IPR011051">
    <property type="entry name" value="RmlC_Cupin_sf"/>
</dbReference>
<dbReference type="AlphaFoldDB" id="A0A1M7Z6C3"/>
<dbReference type="EMBL" id="FRXN01000001">
    <property type="protein sequence ID" value="SHO60483.1"/>
    <property type="molecule type" value="Genomic_DNA"/>
</dbReference>
<name>A0A1M7Z6C3_9BACT</name>
<dbReference type="PROSITE" id="PS51257">
    <property type="entry name" value="PROKAR_LIPOPROTEIN"/>
    <property type="match status" value="1"/>
</dbReference>
<dbReference type="InterPro" id="IPR014710">
    <property type="entry name" value="RmlC-like_jellyroll"/>
</dbReference>
<keyword evidence="3" id="KW-1185">Reference proteome</keyword>
<dbReference type="OrthoDB" id="676420at2"/>
<dbReference type="SUPFAM" id="SSF51182">
    <property type="entry name" value="RmlC-like cupins"/>
    <property type="match status" value="1"/>
</dbReference>
<dbReference type="RefSeq" id="WP_073570454.1">
    <property type="nucleotide sequence ID" value="NZ_FRXN01000001.1"/>
</dbReference>
<organism evidence="2 3">
    <name type="scientific">Algoriphagus zhangzhouensis</name>
    <dbReference type="NCBI Taxonomy" id="1073327"/>
    <lineage>
        <taxon>Bacteria</taxon>
        <taxon>Pseudomonadati</taxon>
        <taxon>Bacteroidota</taxon>
        <taxon>Cytophagia</taxon>
        <taxon>Cytophagales</taxon>
        <taxon>Cyclobacteriaceae</taxon>
        <taxon>Algoriphagus</taxon>
    </lineage>
</organism>
<dbReference type="Proteomes" id="UP000184609">
    <property type="component" value="Unassembled WGS sequence"/>
</dbReference>
<gene>
    <name evidence="2" type="ORF">SAMN04488108_0825</name>
</gene>
<reference evidence="3" key="1">
    <citation type="submission" date="2016-12" db="EMBL/GenBank/DDBJ databases">
        <authorList>
            <person name="Varghese N."/>
            <person name="Submissions S."/>
        </authorList>
    </citation>
    <scope>NUCLEOTIDE SEQUENCE [LARGE SCALE GENOMIC DNA]</scope>
    <source>
        <strain evidence="3">DSM 25035</strain>
    </source>
</reference>
<dbReference type="STRING" id="1073327.SAMN04488108_0825"/>
<dbReference type="InterPro" id="IPR000595">
    <property type="entry name" value="cNMP-bd_dom"/>
</dbReference>